<dbReference type="InterPro" id="IPR011006">
    <property type="entry name" value="CheY-like_superfamily"/>
</dbReference>
<dbReference type="AlphaFoldDB" id="A0A9D9HXT8"/>
<dbReference type="SMART" id="SM00448">
    <property type="entry name" value="REC"/>
    <property type="match status" value="1"/>
</dbReference>
<evidence type="ECO:0000256" key="2">
    <source>
        <dbReference type="ARBA" id="ARBA00024867"/>
    </source>
</evidence>
<dbReference type="Pfam" id="PF00072">
    <property type="entry name" value="Response_reg"/>
    <property type="match status" value="1"/>
</dbReference>
<reference evidence="5" key="1">
    <citation type="submission" date="2020-10" db="EMBL/GenBank/DDBJ databases">
        <authorList>
            <person name="Gilroy R."/>
        </authorList>
    </citation>
    <scope>NUCLEOTIDE SEQUENCE</scope>
    <source>
        <strain evidence="5">E3-2379</strain>
    </source>
</reference>
<evidence type="ECO:0000259" key="4">
    <source>
        <dbReference type="PROSITE" id="PS50110"/>
    </source>
</evidence>
<comment type="caution">
    <text evidence="5">The sequence shown here is derived from an EMBL/GenBank/DDBJ whole genome shotgun (WGS) entry which is preliminary data.</text>
</comment>
<feature type="non-terminal residue" evidence="5">
    <location>
        <position position="395"/>
    </location>
</feature>
<evidence type="ECO:0000313" key="6">
    <source>
        <dbReference type="Proteomes" id="UP000823618"/>
    </source>
</evidence>
<dbReference type="CDD" id="cd17536">
    <property type="entry name" value="REC_YesN-like"/>
    <property type="match status" value="1"/>
</dbReference>
<dbReference type="Proteomes" id="UP000823618">
    <property type="component" value="Unassembled WGS sequence"/>
</dbReference>
<sequence length="395" mass="46608">MKKVCKVLIVDDELIMRQGLKFMVDWEKEGVSIVGEAANGKDGLELVETLRPHLILCDVVMPIMDGIDFTKIVHAKYPEIGIIMLSGYDKFEYVKAALMNGVGDYLLKPTLTPEELVQAVKNVANKIPGIHLEMREGLDYTQRFVHFLHGKEEVLSIETLRNLFHYTRYRIGTIRIRHPHGKRRELTRLIYHAVSEWGEEKEEYDVICFQEEEQIIGIVFNYGMKQQEQIMEEIQQLENRIRFIDSKIFGVISEETMDIQQLKEPYKKMIKKDIYQSFYQKEAIFQGQIEKKNKTGKRFDFYGFTNYLNTMQYENAVNMLETYIKQAMECEIEEYYLKNQTKTLCYNLLVSIETKERAEEKRREVFSYIDGTENVHEFHDKVTPVSYTHLRAHET</sequence>
<evidence type="ECO:0000256" key="3">
    <source>
        <dbReference type="PROSITE-ProRule" id="PRU00169"/>
    </source>
</evidence>
<dbReference type="PANTHER" id="PTHR43228">
    <property type="entry name" value="TWO-COMPONENT RESPONSE REGULATOR"/>
    <property type="match status" value="1"/>
</dbReference>
<feature type="domain" description="Response regulatory" evidence="4">
    <location>
        <begin position="6"/>
        <end position="123"/>
    </location>
</feature>
<dbReference type="Gene3D" id="3.40.50.2300">
    <property type="match status" value="1"/>
</dbReference>
<dbReference type="EMBL" id="JADIML010000020">
    <property type="protein sequence ID" value="MBO8462434.1"/>
    <property type="molecule type" value="Genomic_DNA"/>
</dbReference>
<gene>
    <name evidence="5" type="ORF">IAC13_00715</name>
</gene>
<dbReference type="InterPro" id="IPR001789">
    <property type="entry name" value="Sig_transdc_resp-reg_receiver"/>
</dbReference>
<dbReference type="PANTHER" id="PTHR43228:SF1">
    <property type="entry name" value="TWO-COMPONENT RESPONSE REGULATOR ARR22"/>
    <property type="match status" value="1"/>
</dbReference>
<evidence type="ECO:0000313" key="5">
    <source>
        <dbReference type="EMBL" id="MBO8462434.1"/>
    </source>
</evidence>
<dbReference type="InterPro" id="IPR052048">
    <property type="entry name" value="ST_Response_Regulator"/>
</dbReference>
<name>A0A9D9HXT8_9FIRM</name>
<organism evidence="5 6">
    <name type="scientific">Candidatus Scybalomonas excrementavium</name>
    <dbReference type="NCBI Taxonomy" id="2840943"/>
    <lineage>
        <taxon>Bacteria</taxon>
        <taxon>Bacillati</taxon>
        <taxon>Bacillota</taxon>
        <taxon>Clostridia</taxon>
        <taxon>Lachnospirales</taxon>
        <taxon>Lachnospiraceae</taxon>
        <taxon>Lachnospiraceae incertae sedis</taxon>
        <taxon>Candidatus Scybalomonas</taxon>
    </lineage>
</organism>
<comment type="function">
    <text evidence="2">May play the central regulatory role in sporulation. It may be an element of the effector pathway responsible for the activation of sporulation genes in response to nutritional stress. Spo0A may act in concert with spo0H (a sigma factor) to control the expression of some genes that are critical to the sporulation process.</text>
</comment>
<reference evidence="5" key="2">
    <citation type="journal article" date="2021" name="PeerJ">
        <title>Extensive microbial diversity within the chicken gut microbiome revealed by metagenomics and culture.</title>
        <authorList>
            <person name="Gilroy R."/>
            <person name="Ravi A."/>
            <person name="Getino M."/>
            <person name="Pursley I."/>
            <person name="Horton D.L."/>
            <person name="Alikhan N.F."/>
            <person name="Baker D."/>
            <person name="Gharbi K."/>
            <person name="Hall N."/>
            <person name="Watson M."/>
            <person name="Adriaenssens E.M."/>
            <person name="Foster-Nyarko E."/>
            <person name="Jarju S."/>
            <person name="Secka A."/>
            <person name="Antonio M."/>
            <person name="Oren A."/>
            <person name="Chaudhuri R.R."/>
            <person name="La Ragione R."/>
            <person name="Hildebrand F."/>
            <person name="Pallen M.J."/>
        </authorList>
    </citation>
    <scope>NUCLEOTIDE SEQUENCE</scope>
    <source>
        <strain evidence="5">E3-2379</strain>
    </source>
</reference>
<proteinExistence type="predicted"/>
<dbReference type="PROSITE" id="PS50110">
    <property type="entry name" value="RESPONSE_REGULATORY"/>
    <property type="match status" value="1"/>
</dbReference>
<accession>A0A9D9HXT8</accession>
<evidence type="ECO:0000256" key="1">
    <source>
        <dbReference type="ARBA" id="ARBA00018672"/>
    </source>
</evidence>
<feature type="modified residue" description="4-aspartylphosphate" evidence="3">
    <location>
        <position position="58"/>
    </location>
</feature>
<dbReference type="GO" id="GO:0000160">
    <property type="term" value="P:phosphorelay signal transduction system"/>
    <property type="evidence" value="ECO:0007669"/>
    <property type="project" value="InterPro"/>
</dbReference>
<dbReference type="SUPFAM" id="SSF52172">
    <property type="entry name" value="CheY-like"/>
    <property type="match status" value="1"/>
</dbReference>
<keyword evidence="3" id="KW-0597">Phosphoprotein</keyword>
<protein>
    <recommendedName>
        <fullName evidence="1">Stage 0 sporulation protein A homolog</fullName>
    </recommendedName>
</protein>